<feature type="domain" description="Response regulatory" evidence="4">
    <location>
        <begin position="4"/>
        <end position="120"/>
    </location>
</feature>
<evidence type="ECO:0000256" key="3">
    <source>
        <dbReference type="PROSITE-ProRule" id="PRU00169"/>
    </source>
</evidence>
<dbReference type="PANTHER" id="PTHR45138:SF9">
    <property type="entry name" value="DIGUANYLATE CYCLASE DGCM-RELATED"/>
    <property type="match status" value="1"/>
</dbReference>
<reference evidence="6 7" key="1">
    <citation type="submission" date="2018-03" db="EMBL/GenBank/DDBJ databases">
        <title>Genomic Encyclopedia of Archaeal and Bacterial Type Strains, Phase II (KMG-II): from individual species to whole genera.</title>
        <authorList>
            <person name="Goeker M."/>
        </authorList>
    </citation>
    <scope>NUCLEOTIDE SEQUENCE [LARGE SCALE GENOMIC DNA]</scope>
    <source>
        <strain evidence="6 7">DSM 100673</strain>
    </source>
</reference>
<evidence type="ECO:0000259" key="5">
    <source>
        <dbReference type="PROSITE" id="PS50887"/>
    </source>
</evidence>
<dbReference type="InterPro" id="IPR043128">
    <property type="entry name" value="Rev_trsase/Diguanyl_cyclase"/>
</dbReference>
<dbReference type="SMART" id="SM00267">
    <property type="entry name" value="GGDEF"/>
    <property type="match status" value="1"/>
</dbReference>
<dbReference type="Gene3D" id="3.40.50.2300">
    <property type="match status" value="1"/>
</dbReference>
<dbReference type="PANTHER" id="PTHR45138">
    <property type="entry name" value="REGULATORY COMPONENTS OF SENSORY TRANSDUCTION SYSTEM"/>
    <property type="match status" value="1"/>
</dbReference>
<dbReference type="Proteomes" id="UP000240418">
    <property type="component" value="Unassembled WGS sequence"/>
</dbReference>
<dbReference type="InterPro" id="IPR000160">
    <property type="entry name" value="GGDEF_dom"/>
</dbReference>
<protein>
    <recommendedName>
        <fullName evidence="1">diguanylate cyclase</fullName>
        <ecNumber evidence="1">2.7.7.65</ecNumber>
    </recommendedName>
</protein>
<dbReference type="PROSITE" id="PS50887">
    <property type="entry name" value="GGDEF"/>
    <property type="match status" value="1"/>
</dbReference>
<dbReference type="Pfam" id="PF00072">
    <property type="entry name" value="Response_reg"/>
    <property type="match status" value="1"/>
</dbReference>
<dbReference type="Gene3D" id="3.30.70.270">
    <property type="match status" value="1"/>
</dbReference>
<dbReference type="GO" id="GO:0005886">
    <property type="term" value="C:plasma membrane"/>
    <property type="evidence" value="ECO:0007669"/>
    <property type="project" value="TreeGrafter"/>
</dbReference>
<dbReference type="GO" id="GO:0043709">
    <property type="term" value="P:cell adhesion involved in single-species biofilm formation"/>
    <property type="evidence" value="ECO:0007669"/>
    <property type="project" value="TreeGrafter"/>
</dbReference>
<evidence type="ECO:0000256" key="1">
    <source>
        <dbReference type="ARBA" id="ARBA00012528"/>
    </source>
</evidence>
<dbReference type="FunFam" id="3.30.70.270:FF:000001">
    <property type="entry name" value="Diguanylate cyclase domain protein"/>
    <property type="match status" value="1"/>
</dbReference>
<organism evidence="6 7">
    <name type="scientific">Shimia abyssi</name>
    <dbReference type="NCBI Taxonomy" id="1662395"/>
    <lineage>
        <taxon>Bacteria</taxon>
        <taxon>Pseudomonadati</taxon>
        <taxon>Pseudomonadota</taxon>
        <taxon>Alphaproteobacteria</taxon>
        <taxon>Rhodobacterales</taxon>
        <taxon>Roseobacteraceae</taxon>
    </lineage>
</organism>
<comment type="caution">
    <text evidence="6">The sequence shown here is derived from an EMBL/GenBank/DDBJ whole genome shotgun (WGS) entry which is preliminary data.</text>
</comment>
<feature type="domain" description="Response regulatory" evidence="4">
    <location>
        <begin position="153"/>
        <end position="271"/>
    </location>
</feature>
<evidence type="ECO:0000259" key="4">
    <source>
        <dbReference type="PROSITE" id="PS50110"/>
    </source>
</evidence>
<name>A0A2P8FD59_9RHOB</name>
<keyword evidence="3" id="KW-0597">Phosphoprotein</keyword>
<dbReference type="InterPro" id="IPR029787">
    <property type="entry name" value="Nucleotide_cyclase"/>
</dbReference>
<dbReference type="GO" id="GO:0000160">
    <property type="term" value="P:phosphorelay signal transduction system"/>
    <property type="evidence" value="ECO:0007669"/>
    <property type="project" value="InterPro"/>
</dbReference>
<evidence type="ECO:0000313" key="7">
    <source>
        <dbReference type="Proteomes" id="UP000240418"/>
    </source>
</evidence>
<comment type="caution">
    <text evidence="3">Lacks conserved residue(s) required for the propagation of feature annotation.</text>
</comment>
<dbReference type="InterPro" id="IPR001789">
    <property type="entry name" value="Sig_transdc_resp-reg_receiver"/>
</dbReference>
<proteinExistence type="predicted"/>
<dbReference type="RefSeq" id="WP_165798856.1">
    <property type="nucleotide sequence ID" value="NZ_PYGJ01000005.1"/>
</dbReference>
<comment type="catalytic activity">
    <reaction evidence="2">
        <text>2 GTP = 3',3'-c-di-GMP + 2 diphosphate</text>
        <dbReference type="Rhea" id="RHEA:24898"/>
        <dbReference type="ChEBI" id="CHEBI:33019"/>
        <dbReference type="ChEBI" id="CHEBI:37565"/>
        <dbReference type="ChEBI" id="CHEBI:58805"/>
        <dbReference type="EC" id="2.7.7.65"/>
    </reaction>
</comment>
<evidence type="ECO:0000313" key="6">
    <source>
        <dbReference type="EMBL" id="PSL19655.1"/>
    </source>
</evidence>
<dbReference type="SMART" id="SM00448">
    <property type="entry name" value="REC"/>
    <property type="match status" value="1"/>
</dbReference>
<dbReference type="SUPFAM" id="SSF55073">
    <property type="entry name" value="Nucleotide cyclase"/>
    <property type="match status" value="1"/>
</dbReference>
<dbReference type="PROSITE" id="PS50110">
    <property type="entry name" value="RESPONSE_REGULATORY"/>
    <property type="match status" value="2"/>
</dbReference>
<dbReference type="GO" id="GO:1902201">
    <property type="term" value="P:negative regulation of bacterial-type flagellum-dependent cell motility"/>
    <property type="evidence" value="ECO:0007669"/>
    <property type="project" value="TreeGrafter"/>
</dbReference>
<dbReference type="SUPFAM" id="SSF52172">
    <property type="entry name" value="CheY-like"/>
    <property type="match status" value="2"/>
</dbReference>
<gene>
    <name evidence="6" type="ORF">CLV88_10577</name>
</gene>
<dbReference type="AlphaFoldDB" id="A0A2P8FD59"/>
<dbReference type="EMBL" id="PYGJ01000005">
    <property type="protein sequence ID" value="PSL19655.1"/>
    <property type="molecule type" value="Genomic_DNA"/>
</dbReference>
<dbReference type="EC" id="2.7.7.65" evidence="1"/>
<dbReference type="InterPro" id="IPR050469">
    <property type="entry name" value="Diguanylate_Cyclase"/>
</dbReference>
<dbReference type="InterPro" id="IPR011006">
    <property type="entry name" value="CheY-like_superfamily"/>
</dbReference>
<dbReference type="Pfam" id="PF00990">
    <property type="entry name" value="GGDEF"/>
    <property type="match status" value="1"/>
</dbReference>
<dbReference type="CDD" id="cd01949">
    <property type="entry name" value="GGDEF"/>
    <property type="match status" value="1"/>
</dbReference>
<feature type="domain" description="GGDEF" evidence="5">
    <location>
        <begin position="321"/>
        <end position="464"/>
    </location>
</feature>
<dbReference type="NCBIfam" id="TIGR00254">
    <property type="entry name" value="GGDEF"/>
    <property type="match status" value="1"/>
</dbReference>
<dbReference type="GO" id="GO:0052621">
    <property type="term" value="F:diguanylate cyclase activity"/>
    <property type="evidence" value="ECO:0007669"/>
    <property type="project" value="UniProtKB-EC"/>
</dbReference>
<keyword evidence="7" id="KW-1185">Reference proteome</keyword>
<sequence length="466" mass="50927">MPGRILIIDSIATNRIVLKVKLASAFYRVEQAANANDALSLIQQSPPDLVILGDSLPDMAALSLCRRLKLHAKTRFIPIILVSENATCGIRRLALEAGADDVLAKPHNDTFLKARIRSLLRARDTIEELRLKDSSAQALGFAESPSPFDTPAAVLLATHAPELGLRWRSLLKPLAPYAYRHHPLNDALRNLSQTTAPDAFVIALDENAPEEALRFLAEIRARSATRKSAVLIVMGPNNDTARVDALDLGADDVLPYGFDAEEVTLRLDALIRRKHLIDRLRQNVHDGLNAAVTDPLTGLHNRRYALPQLARIARQSGLQGTSFAVMVADLDHFKGVNDRYGHAAGDVVLAEIARRMRQTVGEADLLARLGGEEFLIVLRRANRAQACDVARRLCEAVRAEPVYLQKRDIQIPLTVSIGVAMGDVNVPDCTNTNDINATDLIDRADKALYGAKSHGRDQVTLSAPAA</sequence>
<accession>A0A2P8FD59</accession>
<evidence type="ECO:0000256" key="2">
    <source>
        <dbReference type="ARBA" id="ARBA00034247"/>
    </source>
</evidence>
<feature type="modified residue" description="4-aspartylphosphate" evidence="3">
    <location>
        <position position="205"/>
    </location>
</feature>